<reference evidence="1 2" key="1">
    <citation type="submission" date="2019-02" db="EMBL/GenBank/DDBJ databases">
        <title>Isolation of virulent Lactobacillus brevis phages.</title>
        <authorList>
            <person name="Feyereisen M."/>
            <person name="Mahony J."/>
            <person name="O'Sullivan T."/>
            <person name="van Sinderen D."/>
        </authorList>
    </citation>
    <scope>NUCLEOTIDE SEQUENCE [LARGE SCALE GENOMIC DNA]</scope>
</reference>
<name>A0A4Y5FEL1_9CAUD</name>
<protein>
    <submittedName>
        <fullName evidence="1">Uncharacterized protein</fullName>
    </submittedName>
</protein>
<evidence type="ECO:0000313" key="2">
    <source>
        <dbReference type="Proteomes" id="UP000308874"/>
    </source>
</evidence>
<organism evidence="1 2">
    <name type="scientific">Lactobacillus phage 521B</name>
    <dbReference type="NCBI Taxonomy" id="2510942"/>
    <lineage>
        <taxon>Viruses</taxon>
        <taxon>Duplodnaviria</taxon>
        <taxon>Heunggongvirae</taxon>
        <taxon>Uroviricota</taxon>
        <taxon>Caudoviricetes</taxon>
        <taxon>Herelleviridae</taxon>
        <taxon>Tybeckvirus</taxon>
        <taxon>Tybeckvirus tv521B</taxon>
    </lineage>
</organism>
<evidence type="ECO:0000313" key="1">
    <source>
        <dbReference type="EMBL" id="QBJ03501.1"/>
    </source>
</evidence>
<dbReference type="EMBL" id="MK504443">
    <property type="protein sequence ID" value="QBJ03501.1"/>
    <property type="molecule type" value="Genomic_DNA"/>
</dbReference>
<proteinExistence type="predicted"/>
<gene>
    <name evidence="1" type="ORF">B521_0151</name>
</gene>
<keyword evidence="2" id="KW-1185">Reference proteome</keyword>
<accession>A0A4Y5FEL1</accession>
<sequence>MGLDRFLEDMPKSGFSPFLRPIKDNRYNDIKKDVEALYHPVLDVKRYPRELSLIYMFDNVINLRKRNNGIWYNKKVLYQSWDNFSKLNILLENYNIKPSNFLSNLFWMAENKQYPATYNRKLGYYVPDITMWEKVLENMSRYKKSVFFNSLNKFTIISGWEDVYFEESFNINTYDENISLFVNRMTSLNDYKMFDRIPDRSLNEDEKKYILLYLWNYSDSMQITSNYFRDLSGIYDSGKQETLLGYILGYHINLENINLNSIESDINGRDS</sequence>
<dbReference type="Proteomes" id="UP000308874">
    <property type="component" value="Segment"/>
</dbReference>